<dbReference type="STRING" id="1126212.K2R5E2"/>
<gene>
    <name evidence="2" type="ORF">MPH_05192</name>
</gene>
<dbReference type="GO" id="GO:0004525">
    <property type="term" value="F:ribonuclease III activity"/>
    <property type="evidence" value="ECO:0007669"/>
    <property type="project" value="InterPro"/>
</dbReference>
<sequence length="626" mass="70629">MASEYVQQRINYKFLNIELLQSALKAAHRSDDGSSDDGNRGFAAMGMRAIEIVEAHHTIFVENGTKRDVDTRDRWFRSYEGRARVCKTLGIDDCVVQSVRQQHEKPSLKVLSYVMTAIIGAVWLDLDNADESVSYTRKQVFDILRSIEDVIADTPESPPSATNERTFPSLEESGGGLQANIPGDVASFALPNQISDQDIALDDLIFQRFDQNQSDAVLDLDPTLLDSYEADVDLDFAPLGGVPTYVQGMRSLHDNPNLIGEIPRGTAPRRLERLIEHSERGSYFADMRVTDAYQGFALTTERSQVSVSSGKRKISHDGGGRPRHSSLHRNLLREELEKLNNLPYVDRRDLAALLDDSRIADLSPEYHQVTQLRLLYLAIGSPRTLTEFIEILRAARSRPNESVLTSGPNILPSDRFKEICRLDNQEVLCGLARRYHVIKLFDAEMEALRQNGGMVLETPSTFGTRHRAQAGNPVMRQEAESTDALLLRFKPELVKETEEFERFRKKVKQLRRLAKILRILTDTYGFGILALLPYGPTYSELVVTDSTLLTIGEQRFRLFSDLLYQQQGQFLRQLSKAVEPAFVAFADGYLLSRPLFPIESIEVDVLESIPKGAPVIFEHLLGRYIL</sequence>
<proteinExistence type="predicted"/>
<dbReference type="Gene3D" id="1.10.1520.10">
    <property type="entry name" value="Ribonuclease III domain"/>
    <property type="match status" value="1"/>
</dbReference>
<dbReference type="Proteomes" id="UP000007129">
    <property type="component" value="Unassembled WGS sequence"/>
</dbReference>
<dbReference type="VEuPathDB" id="FungiDB:MPH_05192"/>
<evidence type="ECO:0000256" key="1">
    <source>
        <dbReference type="SAM" id="MobiDB-lite"/>
    </source>
</evidence>
<dbReference type="GO" id="GO:0006396">
    <property type="term" value="P:RNA processing"/>
    <property type="evidence" value="ECO:0007669"/>
    <property type="project" value="InterPro"/>
</dbReference>
<accession>K2R5E2</accession>
<dbReference type="InterPro" id="IPR036389">
    <property type="entry name" value="RNase_III_sf"/>
</dbReference>
<reference evidence="2 3" key="1">
    <citation type="journal article" date="2012" name="BMC Genomics">
        <title>Tools to kill: Genome of one of the most destructive plant pathogenic fungi Macrophomina phaseolina.</title>
        <authorList>
            <person name="Islam M.S."/>
            <person name="Haque M.S."/>
            <person name="Islam M.M."/>
            <person name="Emdad E.M."/>
            <person name="Halim A."/>
            <person name="Hossen Q.M.M."/>
            <person name="Hossain M.Z."/>
            <person name="Ahmed B."/>
            <person name="Rahim S."/>
            <person name="Rahman M.S."/>
            <person name="Alam M.M."/>
            <person name="Hou S."/>
            <person name="Wan X."/>
            <person name="Saito J.A."/>
            <person name="Alam M."/>
        </authorList>
    </citation>
    <scope>NUCLEOTIDE SEQUENCE [LARGE SCALE GENOMIC DNA]</scope>
    <source>
        <strain evidence="2 3">MS6</strain>
    </source>
</reference>
<evidence type="ECO:0000313" key="3">
    <source>
        <dbReference type="Proteomes" id="UP000007129"/>
    </source>
</evidence>
<comment type="caution">
    <text evidence="2">The sequence shown here is derived from an EMBL/GenBank/DDBJ whole genome shotgun (WGS) entry which is preliminary data.</text>
</comment>
<dbReference type="HOGENOM" id="CLU_491742_0_0_1"/>
<organism evidence="2 3">
    <name type="scientific">Macrophomina phaseolina (strain MS6)</name>
    <name type="common">Charcoal rot fungus</name>
    <dbReference type="NCBI Taxonomy" id="1126212"/>
    <lineage>
        <taxon>Eukaryota</taxon>
        <taxon>Fungi</taxon>
        <taxon>Dikarya</taxon>
        <taxon>Ascomycota</taxon>
        <taxon>Pezizomycotina</taxon>
        <taxon>Dothideomycetes</taxon>
        <taxon>Dothideomycetes incertae sedis</taxon>
        <taxon>Botryosphaeriales</taxon>
        <taxon>Botryosphaeriaceae</taxon>
        <taxon>Macrophomina</taxon>
    </lineage>
</organism>
<name>K2R5E2_MACPH</name>
<dbReference type="SUPFAM" id="SSF69065">
    <property type="entry name" value="RNase III domain-like"/>
    <property type="match status" value="1"/>
</dbReference>
<dbReference type="OrthoDB" id="67027at2759"/>
<dbReference type="EMBL" id="AHHD01000232">
    <property type="protein sequence ID" value="EKG17571.1"/>
    <property type="molecule type" value="Genomic_DNA"/>
</dbReference>
<feature type="region of interest" description="Disordered" evidence="1">
    <location>
        <begin position="307"/>
        <end position="327"/>
    </location>
</feature>
<protein>
    <submittedName>
        <fullName evidence="2">Ribonuclease III</fullName>
    </submittedName>
</protein>
<evidence type="ECO:0000313" key="2">
    <source>
        <dbReference type="EMBL" id="EKG17571.1"/>
    </source>
</evidence>
<dbReference type="AlphaFoldDB" id="K2R5E2"/>
<dbReference type="InParanoid" id="K2R5E2"/>